<dbReference type="Gene3D" id="3.40.50.150">
    <property type="entry name" value="Vaccinia Virus protein VP39"/>
    <property type="match status" value="1"/>
</dbReference>
<dbReference type="GO" id="GO:0032259">
    <property type="term" value="P:methylation"/>
    <property type="evidence" value="ECO:0007669"/>
    <property type="project" value="UniProtKB-KW"/>
</dbReference>
<keyword evidence="1 4" id="KW-0489">Methyltransferase</keyword>
<proteinExistence type="predicted"/>
<sequence length="259" mass="29180">MNRKIAESFGSSVTDYNEHATVQKEVANRLIASLKPWRDILPPGPILEVGCGTGFVTNGIVDLYPKREKVITDLSEEMVDFCRDRFQSAKNISFQQLDAEQLQTEEPKYGMTVCGFAAQWFKDPALTLGKLMEATRPGGLLLASFPGNESFPEWKKCCEDLGLPFTGNDLPDTEEIVIKMSTGPVQVDYYEDTVTESYPSALHFFRHLKNIGAGTHRKGRSLTPSEMKMLIRHWDSQNEEDITVSYHVVFLAVKRDHVS</sequence>
<dbReference type="SUPFAM" id="SSF53335">
    <property type="entry name" value="S-adenosyl-L-methionine-dependent methyltransferases"/>
    <property type="match status" value="1"/>
</dbReference>
<reference evidence="4 5" key="1">
    <citation type="submission" date="2020-02" db="EMBL/GenBank/DDBJ databases">
        <title>Balneolaceae bacterium YR4-1, complete genome.</title>
        <authorList>
            <person name="Li Y."/>
            <person name="Wu S."/>
        </authorList>
    </citation>
    <scope>NUCLEOTIDE SEQUENCE [LARGE SCALE GENOMIC DNA]</scope>
    <source>
        <strain evidence="4 5">YR4-1</strain>
    </source>
</reference>
<accession>A0A6M1STT5</accession>
<keyword evidence="5" id="KW-1185">Reference proteome</keyword>
<gene>
    <name evidence="4" type="ORF">G3570_06335</name>
</gene>
<dbReference type="InterPro" id="IPR029063">
    <property type="entry name" value="SAM-dependent_MTases_sf"/>
</dbReference>
<name>A0A6M1STT5_9BACT</name>
<dbReference type="Proteomes" id="UP000473278">
    <property type="component" value="Unassembled WGS sequence"/>
</dbReference>
<evidence type="ECO:0000256" key="1">
    <source>
        <dbReference type="ARBA" id="ARBA00022603"/>
    </source>
</evidence>
<dbReference type="AlphaFoldDB" id="A0A6M1STT5"/>
<comment type="caution">
    <text evidence="4">The sequence shown here is derived from an EMBL/GenBank/DDBJ whole genome shotgun (WGS) entry which is preliminary data.</text>
</comment>
<protein>
    <submittedName>
        <fullName evidence="4">Methyltransferase domain-containing protein</fullName>
    </submittedName>
</protein>
<dbReference type="Pfam" id="PF13649">
    <property type="entry name" value="Methyltransf_25"/>
    <property type="match status" value="1"/>
</dbReference>
<dbReference type="InterPro" id="IPR041698">
    <property type="entry name" value="Methyltransf_25"/>
</dbReference>
<keyword evidence="2 4" id="KW-0808">Transferase</keyword>
<evidence type="ECO:0000259" key="3">
    <source>
        <dbReference type="Pfam" id="PF13649"/>
    </source>
</evidence>
<evidence type="ECO:0000313" key="4">
    <source>
        <dbReference type="EMBL" id="NGP76242.1"/>
    </source>
</evidence>
<evidence type="ECO:0000256" key="2">
    <source>
        <dbReference type="ARBA" id="ARBA00022679"/>
    </source>
</evidence>
<feature type="domain" description="Methyltransferase" evidence="3">
    <location>
        <begin position="46"/>
        <end position="139"/>
    </location>
</feature>
<evidence type="ECO:0000313" key="5">
    <source>
        <dbReference type="Proteomes" id="UP000473278"/>
    </source>
</evidence>
<dbReference type="PANTHER" id="PTHR43861:SF1">
    <property type="entry name" value="TRANS-ACONITATE 2-METHYLTRANSFERASE"/>
    <property type="match status" value="1"/>
</dbReference>
<dbReference type="GO" id="GO:0008168">
    <property type="term" value="F:methyltransferase activity"/>
    <property type="evidence" value="ECO:0007669"/>
    <property type="project" value="UniProtKB-KW"/>
</dbReference>
<organism evidence="4 5">
    <name type="scientific">Halalkalibaculum roseum</name>
    <dbReference type="NCBI Taxonomy" id="2709311"/>
    <lineage>
        <taxon>Bacteria</taxon>
        <taxon>Pseudomonadati</taxon>
        <taxon>Balneolota</taxon>
        <taxon>Balneolia</taxon>
        <taxon>Balneolales</taxon>
        <taxon>Balneolaceae</taxon>
        <taxon>Halalkalibaculum</taxon>
    </lineage>
</organism>
<dbReference type="EMBL" id="JAALLT010000002">
    <property type="protein sequence ID" value="NGP76242.1"/>
    <property type="molecule type" value="Genomic_DNA"/>
</dbReference>
<dbReference type="PANTHER" id="PTHR43861">
    <property type="entry name" value="TRANS-ACONITATE 2-METHYLTRANSFERASE-RELATED"/>
    <property type="match status" value="1"/>
</dbReference>
<dbReference type="CDD" id="cd02440">
    <property type="entry name" value="AdoMet_MTases"/>
    <property type="match status" value="1"/>
</dbReference>